<protein>
    <submittedName>
        <fullName evidence="1">Uncharacterized protein</fullName>
    </submittedName>
</protein>
<reference evidence="1" key="1">
    <citation type="submission" date="2017-07" db="EMBL/GenBank/DDBJ databases">
        <title>Taro Niue Genome Assembly and Annotation.</title>
        <authorList>
            <person name="Atibalentja N."/>
            <person name="Keating K."/>
            <person name="Fields C.J."/>
        </authorList>
    </citation>
    <scope>NUCLEOTIDE SEQUENCE</scope>
    <source>
        <strain evidence="1">Niue_2</strain>
        <tissue evidence="1">Leaf</tissue>
    </source>
</reference>
<dbReference type="EMBL" id="NMUH01000654">
    <property type="protein sequence ID" value="MQL82795.1"/>
    <property type="molecule type" value="Genomic_DNA"/>
</dbReference>
<accession>A0A843UH28</accession>
<dbReference type="Proteomes" id="UP000652761">
    <property type="component" value="Unassembled WGS sequence"/>
</dbReference>
<keyword evidence="2" id="KW-1185">Reference proteome</keyword>
<evidence type="ECO:0000313" key="1">
    <source>
        <dbReference type="EMBL" id="MQL82795.1"/>
    </source>
</evidence>
<comment type="caution">
    <text evidence="1">The sequence shown here is derived from an EMBL/GenBank/DDBJ whole genome shotgun (WGS) entry which is preliminary data.</text>
</comment>
<organism evidence="1 2">
    <name type="scientific">Colocasia esculenta</name>
    <name type="common">Wild taro</name>
    <name type="synonym">Arum esculentum</name>
    <dbReference type="NCBI Taxonomy" id="4460"/>
    <lineage>
        <taxon>Eukaryota</taxon>
        <taxon>Viridiplantae</taxon>
        <taxon>Streptophyta</taxon>
        <taxon>Embryophyta</taxon>
        <taxon>Tracheophyta</taxon>
        <taxon>Spermatophyta</taxon>
        <taxon>Magnoliopsida</taxon>
        <taxon>Liliopsida</taxon>
        <taxon>Araceae</taxon>
        <taxon>Aroideae</taxon>
        <taxon>Colocasieae</taxon>
        <taxon>Colocasia</taxon>
    </lineage>
</organism>
<sequence length="68" mass="7651">MFNSHPIDTYWTSNQVQIHGYNLRDELNDKVDCRLVIVGGIGVAVYPLLAAIDQAVYILCPSRIELCD</sequence>
<dbReference type="AlphaFoldDB" id="A0A843UH28"/>
<gene>
    <name evidence="1" type="ORF">Taro_015274</name>
</gene>
<evidence type="ECO:0000313" key="2">
    <source>
        <dbReference type="Proteomes" id="UP000652761"/>
    </source>
</evidence>
<proteinExistence type="predicted"/>
<name>A0A843UH28_COLES</name>